<sequence>MESSKKKRNSVLPIIVSVGIATSMGVVANSTPEVAYASGNATTPSIPSTTTYADRSSSYYDDDNQVIDIPDENLKKRLLECLRAFAYIDSDVTEITIAKAKKLTDLSTYLCYSDIYNLTGLEYFQNLKGLSLDNNHISDLTP</sequence>
<keyword evidence="1" id="KW-0732">Signal</keyword>
<dbReference type="EMBL" id="ATJJ01000036">
    <property type="protein sequence ID" value="EPI48246.1"/>
    <property type="molecule type" value="Genomic_DNA"/>
</dbReference>
<dbReference type="Gene3D" id="3.80.10.10">
    <property type="entry name" value="Ribonuclease Inhibitor"/>
    <property type="match status" value="1"/>
</dbReference>
<evidence type="ECO:0008006" key="4">
    <source>
        <dbReference type="Google" id="ProtNLM"/>
    </source>
</evidence>
<feature type="non-terminal residue" evidence="2">
    <location>
        <position position="142"/>
    </location>
</feature>
<dbReference type="InterPro" id="IPR032675">
    <property type="entry name" value="LRR_dom_sf"/>
</dbReference>
<dbReference type="InterPro" id="IPR001611">
    <property type="entry name" value="Leu-rich_rpt"/>
</dbReference>
<gene>
    <name evidence="2" type="ORF">HMPREF1581_00663</name>
</gene>
<accession>S4GHI0</accession>
<comment type="caution">
    <text evidence="2">The sequence shown here is derived from an EMBL/GenBank/DDBJ whole genome shotgun (WGS) entry which is preliminary data.</text>
</comment>
<feature type="signal peptide" evidence="1">
    <location>
        <begin position="1"/>
        <end position="28"/>
    </location>
</feature>
<dbReference type="AlphaFoldDB" id="S4GHI0"/>
<feature type="chain" id="PRO_5039185200" description="Leucine Rich repeat-containing domain protein" evidence="1">
    <location>
        <begin position="29"/>
        <end position="142"/>
    </location>
</feature>
<name>S4GHI0_GARVA</name>
<reference evidence="2 3" key="1">
    <citation type="submission" date="2013-06" db="EMBL/GenBank/DDBJ databases">
        <authorList>
            <person name="Weinstock G."/>
            <person name="Sodergren E."/>
            <person name="Lobos E.A."/>
            <person name="Fulton L."/>
            <person name="Fulton R."/>
            <person name="Courtney L."/>
            <person name="Fronick C."/>
            <person name="O'Laughlin M."/>
            <person name="Godfrey J."/>
            <person name="Wilson R.M."/>
            <person name="Miner T."/>
            <person name="Farmer C."/>
            <person name="Delehaunty K."/>
            <person name="Cordes M."/>
            <person name="Minx P."/>
            <person name="Tomlinson C."/>
            <person name="Chen J."/>
            <person name="Wollam A."/>
            <person name="Pepin K.H."/>
            <person name="Bhonagiri V."/>
            <person name="Zhang X."/>
            <person name="Warren W."/>
            <person name="Mitreva M."/>
            <person name="Mardis E.R."/>
            <person name="Wilson R.K."/>
        </authorList>
    </citation>
    <scope>NUCLEOTIDE SEQUENCE [LARGE SCALE GENOMIC DNA]</scope>
    <source>
        <strain evidence="2 3">JCP8108</strain>
    </source>
</reference>
<proteinExistence type="predicted"/>
<dbReference type="RefSeq" id="WP_016826350.1">
    <property type="nucleotide sequence ID" value="NZ_KE347293.1"/>
</dbReference>
<dbReference type="PROSITE" id="PS51450">
    <property type="entry name" value="LRR"/>
    <property type="match status" value="1"/>
</dbReference>
<evidence type="ECO:0000313" key="2">
    <source>
        <dbReference type="EMBL" id="EPI48246.1"/>
    </source>
</evidence>
<dbReference type="Proteomes" id="UP000014521">
    <property type="component" value="Unassembled WGS sequence"/>
</dbReference>
<evidence type="ECO:0000313" key="3">
    <source>
        <dbReference type="Proteomes" id="UP000014521"/>
    </source>
</evidence>
<dbReference type="HOGENOM" id="CLU_1819860_0_0_11"/>
<organism evidence="2 3">
    <name type="scientific">Gardnerella vaginalis JCP8108</name>
    <dbReference type="NCBI Taxonomy" id="1261066"/>
    <lineage>
        <taxon>Bacteria</taxon>
        <taxon>Bacillati</taxon>
        <taxon>Actinomycetota</taxon>
        <taxon>Actinomycetes</taxon>
        <taxon>Bifidobacteriales</taxon>
        <taxon>Bifidobacteriaceae</taxon>
        <taxon>Gardnerella</taxon>
    </lineage>
</organism>
<protein>
    <recommendedName>
        <fullName evidence="4">Leucine Rich repeat-containing domain protein</fullName>
    </recommendedName>
</protein>
<evidence type="ECO:0000256" key="1">
    <source>
        <dbReference type="SAM" id="SignalP"/>
    </source>
</evidence>